<dbReference type="EMBL" id="JACJQH010000050">
    <property type="protein sequence ID" value="MBD2198974.1"/>
    <property type="molecule type" value="Genomic_DNA"/>
</dbReference>
<dbReference type="RefSeq" id="WP_190547827.1">
    <property type="nucleotide sequence ID" value="NZ_CAWPNO010000085.1"/>
</dbReference>
<name>A0ABR8AGB5_9CYAN</name>
<organism evidence="1 2">
    <name type="scientific">Calothrix parietina FACHB-288</name>
    <dbReference type="NCBI Taxonomy" id="2692896"/>
    <lineage>
        <taxon>Bacteria</taxon>
        <taxon>Bacillati</taxon>
        <taxon>Cyanobacteriota</taxon>
        <taxon>Cyanophyceae</taxon>
        <taxon>Nostocales</taxon>
        <taxon>Calotrichaceae</taxon>
        <taxon>Calothrix</taxon>
    </lineage>
</organism>
<gene>
    <name evidence="1" type="ORF">H6G24_26425</name>
</gene>
<dbReference type="SUPFAM" id="SSF56399">
    <property type="entry name" value="ADP-ribosylation"/>
    <property type="match status" value="1"/>
</dbReference>
<keyword evidence="2" id="KW-1185">Reference proteome</keyword>
<dbReference type="Pfam" id="PF06108">
    <property type="entry name" value="DUF952"/>
    <property type="match status" value="1"/>
</dbReference>
<evidence type="ECO:0000313" key="2">
    <source>
        <dbReference type="Proteomes" id="UP000658514"/>
    </source>
</evidence>
<dbReference type="InterPro" id="IPR009297">
    <property type="entry name" value="DUF952"/>
</dbReference>
<dbReference type="Gene3D" id="3.20.170.20">
    <property type="entry name" value="Protein of unknown function DUF952"/>
    <property type="match status" value="1"/>
</dbReference>
<accession>A0ABR8AGB5</accession>
<dbReference type="PANTHER" id="PTHR34129">
    <property type="entry name" value="BLR1139 PROTEIN"/>
    <property type="match status" value="1"/>
</dbReference>
<evidence type="ECO:0000313" key="1">
    <source>
        <dbReference type="EMBL" id="MBD2198974.1"/>
    </source>
</evidence>
<protein>
    <submittedName>
        <fullName evidence="1">DUF952 domain-containing protein</fullName>
    </submittedName>
</protein>
<dbReference type="PANTHER" id="PTHR34129:SF1">
    <property type="entry name" value="DUF952 DOMAIN-CONTAINING PROTEIN"/>
    <property type="match status" value="1"/>
</dbReference>
<reference evidence="1 2" key="1">
    <citation type="journal article" date="2020" name="ISME J.">
        <title>Comparative genomics reveals insights into cyanobacterial evolution and habitat adaptation.</title>
        <authorList>
            <person name="Chen M.Y."/>
            <person name="Teng W.K."/>
            <person name="Zhao L."/>
            <person name="Hu C.X."/>
            <person name="Zhou Y.K."/>
            <person name="Han B.P."/>
            <person name="Song L.R."/>
            <person name="Shu W.S."/>
        </authorList>
    </citation>
    <scope>NUCLEOTIDE SEQUENCE [LARGE SCALE GENOMIC DNA]</scope>
    <source>
        <strain evidence="1 2">FACHB-288</strain>
    </source>
</reference>
<sequence>MKNIFHITQSEKWEHAKILGSYRTDSLETEGFIHCSEVNQVVNSANKFFFNQQGLVLLFIDAGKVKAEVRYEEAEIGELFPHIYGELNIDAVFGVSDFEPGEDGLFNLPPEVVDLE</sequence>
<proteinExistence type="predicted"/>
<dbReference type="Proteomes" id="UP000658514">
    <property type="component" value="Unassembled WGS sequence"/>
</dbReference>
<comment type="caution">
    <text evidence="1">The sequence shown here is derived from an EMBL/GenBank/DDBJ whole genome shotgun (WGS) entry which is preliminary data.</text>
</comment>